<keyword evidence="7" id="KW-0325">Glycoprotein</keyword>
<gene>
    <name evidence="8" type="ORF">DPPLL_35160</name>
</gene>
<keyword evidence="9" id="KW-1185">Reference proteome</keyword>
<dbReference type="PANTHER" id="PTHR12137:SF54">
    <property type="entry name" value="CARBOHYDRATE SULFOTRANSFERASE"/>
    <property type="match status" value="1"/>
</dbReference>
<evidence type="ECO:0000313" key="8">
    <source>
        <dbReference type="EMBL" id="BDD89151.1"/>
    </source>
</evidence>
<evidence type="ECO:0000256" key="7">
    <source>
        <dbReference type="ARBA" id="ARBA00023180"/>
    </source>
</evidence>
<evidence type="ECO:0000313" key="9">
    <source>
        <dbReference type="Proteomes" id="UP000830055"/>
    </source>
</evidence>
<evidence type="ECO:0000256" key="1">
    <source>
        <dbReference type="ARBA" id="ARBA00004323"/>
    </source>
</evidence>
<dbReference type="Proteomes" id="UP000830055">
    <property type="component" value="Chromosome"/>
</dbReference>
<evidence type="ECO:0000256" key="6">
    <source>
        <dbReference type="ARBA" id="ARBA00023136"/>
    </source>
</evidence>
<accession>A0ABN6MBF4</accession>
<keyword evidence="6" id="KW-0472">Membrane</keyword>
<evidence type="ECO:0000256" key="3">
    <source>
        <dbReference type="ARBA" id="ARBA00022692"/>
    </source>
</evidence>
<dbReference type="InterPro" id="IPR018011">
    <property type="entry name" value="Carb_sulfotrans_8-10"/>
</dbReference>
<organism evidence="8 9">
    <name type="scientific">Desulfofustis limnaeus</name>
    <dbReference type="NCBI Taxonomy" id="2740163"/>
    <lineage>
        <taxon>Bacteria</taxon>
        <taxon>Pseudomonadati</taxon>
        <taxon>Thermodesulfobacteriota</taxon>
        <taxon>Desulfobulbia</taxon>
        <taxon>Desulfobulbales</taxon>
        <taxon>Desulfocapsaceae</taxon>
        <taxon>Desulfofustis</taxon>
    </lineage>
</organism>
<reference evidence="8 9" key="1">
    <citation type="submission" date="2022-01" db="EMBL/GenBank/DDBJ databases">
        <title>Desulfofustis limnae sp. nov., a novel mesophilic sulfate-reducing bacterium isolated from marsh soil.</title>
        <authorList>
            <person name="Watanabe M."/>
            <person name="Takahashi A."/>
            <person name="Kojima H."/>
            <person name="Fukui M."/>
        </authorList>
    </citation>
    <scope>NUCLEOTIDE SEQUENCE [LARGE SCALE GENOMIC DNA]</scope>
    <source>
        <strain evidence="8 9">PPLL</strain>
    </source>
</reference>
<dbReference type="EMBL" id="AP025516">
    <property type="protein sequence ID" value="BDD89151.1"/>
    <property type="molecule type" value="Genomic_DNA"/>
</dbReference>
<dbReference type="PANTHER" id="PTHR12137">
    <property type="entry name" value="CARBOHYDRATE SULFOTRANSFERASE"/>
    <property type="match status" value="1"/>
</dbReference>
<evidence type="ECO:0000256" key="5">
    <source>
        <dbReference type="ARBA" id="ARBA00023034"/>
    </source>
</evidence>
<evidence type="ECO:0008006" key="10">
    <source>
        <dbReference type="Google" id="ProtNLM"/>
    </source>
</evidence>
<keyword evidence="5" id="KW-0333">Golgi apparatus</keyword>
<evidence type="ECO:0000256" key="4">
    <source>
        <dbReference type="ARBA" id="ARBA00022989"/>
    </source>
</evidence>
<keyword evidence="4" id="KW-1133">Transmembrane helix</keyword>
<dbReference type="InterPro" id="IPR005331">
    <property type="entry name" value="Sulfotransferase"/>
</dbReference>
<protein>
    <recommendedName>
        <fullName evidence="10">Sulfotransferase family protein</fullName>
    </recommendedName>
</protein>
<evidence type="ECO:0000256" key="2">
    <source>
        <dbReference type="ARBA" id="ARBA00022679"/>
    </source>
</evidence>
<comment type="subcellular location">
    <subcellularLocation>
        <location evidence="1">Golgi apparatus membrane</location>
        <topology evidence="1">Single-pass type II membrane protein</topology>
    </subcellularLocation>
</comment>
<dbReference type="Pfam" id="PF03567">
    <property type="entry name" value="Sulfotransfer_2"/>
    <property type="match status" value="1"/>
</dbReference>
<sequence length="178" mass="21466">MIFTEKEFETLFKFAFVRNPWDKIFSAYHFLLQGGYKGYNREWAKKHLSAYRDFNDFICNGLHRNDIRHCIHFRPQYEFVCLPLESRPHLDYVGFFEHLTQDFVYISNCIYGRTIPLEHKNKTTATNHVPFQEAYSEASRRIVGDLYGQDIEMFGYQPMQALTEQQLRKRELDYTPRR</sequence>
<proteinExistence type="predicted"/>
<name>A0ABN6MBF4_9BACT</name>
<keyword evidence="3" id="KW-0812">Transmembrane</keyword>
<keyword evidence="2" id="KW-0808">Transferase</keyword>